<proteinExistence type="inferred from homology"/>
<keyword evidence="3" id="KW-0520">NAD</keyword>
<dbReference type="PANTHER" id="PTHR43103:SF5">
    <property type="entry name" value="4-EPIMERASE, PUTATIVE (AFU_ORTHOLOGUE AFUA_7G00360)-RELATED"/>
    <property type="match status" value="1"/>
</dbReference>
<dbReference type="Pfam" id="PF01370">
    <property type="entry name" value="Epimerase"/>
    <property type="match status" value="1"/>
</dbReference>
<evidence type="ECO:0000313" key="6">
    <source>
        <dbReference type="Proteomes" id="UP000054485"/>
    </source>
</evidence>
<protein>
    <recommendedName>
        <fullName evidence="4">NAD-dependent epimerase/dehydratase domain-containing protein</fullName>
    </recommendedName>
</protein>
<dbReference type="SUPFAM" id="SSF51735">
    <property type="entry name" value="NAD(P)-binding Rossmann-fold domains"/>
    <property type="match status" value="1"/>
</dbReference>
<dbReference type="InParanoid" id="A0A0C9ZBT7"/>
<reference evidence="6" key="2">
    <citation type="submission" date="2015-01" db="EMBL/GenBank/DDBJ databases">
        <title>Evolutionary Origins and Diversification of the Mycorrhizal Mutualists.</title>
        <authorList>
            <consortium name="DOE Joint Genome Institute"/>
            <consortium name="Mycorrhizal Genomics Consortium"/>
            <person name="Kohler A."/>
            <person name="Kuo A."/>
            <person name="Nagy L.G."/>
            <person name="Floudas D."/>
            <person name="Copeland A."/>
            <person name="Barry K.W."/>
            <person name="Cichocki N."/>
            <person name="Veneault-Fourrey C."/>
            <person name="LaButti K."/>
            <person name="Lindquist E.A."/>
            <person name="Lipzen A."/>
            <person name="Lundell T."/>
            <person name="Morin E."/>
            <person name="Murat C."/>
            <person name="Riley R."/>
            <person name="Ohm R."/>
            <person name="Sun H."/>
            <person name="Tunlid A."/>
            <person name="Henrissat B."/>
            <person name="Grigoriev I.V."/>
            <person name="Hibbett D.S."/>
            <person name="Martin F."/>
        </authorList>
    </citation>
    <scope>NUCLEOTIDE SEQUENCE [LARGE SCALE GENOMIC DNA]</scope>
    <source>
        <strain evidence="6">UH-Slu-Lm8-n1</strain>
    </source>
</reference>
<organism evidence="5 6">
    <name type="scientific">Suillus luteus UH-Slu-Lm8-n1</name>
    <dbReference type="NCBI Taxonomy" id="930992"/>
    <lineage>
        <taxon>Eukaryota</taxon>
        <taxon>Fungi</taxon>
        <taxon>Dikarya</taxon>
        <taxon>Basidiomycota</taxon>
        <taxon>Agaricomycotina</taxon>
        <taxon>Agaricomycetes</taxon>
        <taxon>Agaricomycetidae</taxon>
        <taxon>Boletales</taxon>
        <taxon>Suillineae</taxon>
        <taxon>Suillaceae</taxon>
        <taxon>Suillus</taxon>
    </lineage>
</organism>
<evidence type="ECO:0000313" key="5">
    <source>
        <dbReference type="EMBL" id="KIK34955.1"/>
    </source>
</evidence>
<gene>
    <name evidence="5" type="ORF">CY34DRAFT_97027</name>
</gene>
<evidence type="ECO:0000256" key="1">
    <source>
        <dbReference type="ARBA" id="ARBA00007637"/>
    </source>
</evidence>
<sequence length="280" mass="31551">MKIAITGCNGGVGRRVVLWVLKEGHTVVGADCVIAEDTDFYHNPAFTFHPVDLKDFDTTLKVFEGCDAIIQLAAFAQPMDYKTKVHNDNVVISWNVLRAAAELGIDRVALASSVNVLRGVFSTEPIFHYFPIDENHPCEPDEPYGLSKLIAETQANTIVRRYPFMRVASIRIHLFAPTRAHAYRQDHFHARGDLWGYVQMDSAADAFLRAVTVETVHWTGHEPFFIVAPQLAADEDWLELKEKYFPDVPVKPGWVESGTKGFFDCSKAERLLGWVHTDYA</sequence>
<dbReference type="PANTHER" id="PTHR43103">
    <property type="entry name" value="NUCLEOSIDE-DIPHOSPHATE-SUGAR EPIMERASE"/>
    <property type="match status" value="1"/>
</dbReference>
<reference evidence="5 6" key="1">
    <citation type="submission" date="2014-04" db="EMBL/GenBank/DDBJ databases">
        <authorList>
            <consortium name="DOE Joint Genome Institute"/>
            <person name="Kuo A."/>
            <person name="Ruytinx J."/>
            <person name="Rineau F."/>
            <person name="Colpaert J."/>
            <person name="Kohler A."/>
            <person name="Nagy L.G."/>
            <person name="Floudas D."/>
            <person name="Copeland A."/>
            <person name="Barry K.W."/>
            <person name="Cichocki N."/>
            <person name="Veneault-Fourrey C."/>
            <person name="LaButti K."/>
            <person name="Lindquist E.A."/>
            <person name="Lipzen A."/>
            <person name="Lundell T."/>
            <person name="Morin E."/>
            <person name="Murat C."/>
            <person name="Sun H."/>
            <person name="Tunlid A."/>
            <person name="Henrissat B."/>
            <person name="Grigoriev I.V."/>
            <person name="Hibbett D.S."/>
            <person name="Martin F."/>
            <person name="Nordberg H.P."/>
            <person name="Cantor M.N."/>
            <person name="Hua S.X."/>
        </authorList>
    </citation>
    <scope>NUCLEOTIDE SEQUENCE [LARGE SCALE GENOMIC DNA]</scope>
    <source>
        <strain evidence="5 6">UH-Slu-Lm8-n1</strain>
    </source>
</reference>
<dbReference type="InterPro" id="IPR036291">
    <property type="entry name" value="NAD(P)-bd_dom_sf"/>
</dbReference>
<keyword evidence="2" id="KW-0560">Oxidoreductase</keyword>
<comment type="similarity">
    <text evidence="1">Belongs to the NAD(P)-dependent epimerase/dehydratase family.</text>
</comment>
<evidence type="ECO:0000256" key="2">
    <source>
        <dbReference type="ARBA" id="ARBA00023002"/>
    </source>
</evidence>
<dbReference type="Proteomes" id="UP000054485">
    <property type="component" value="Unassembled WGS sequence"/>
</dbReference>
<name>A0A0C9ZBT7_9AGAM</name>
<dbReference type="InterPro" id="IPR001509">
    <property type="entry name" value="Epimerase_deHydtase"/>
</dbReference>
<dbReference type="GO" id="GO:0016491">
    <property type="term" value="F:oxidoreductase activity"/>
    <property type="evidence" value="ECO:0007669"/>
    <property type="project" value="UniProtKB-KW"/>
</dbReference>
<keyword evidence="6" id="KW-1185">Reference proteome</keyword>
<dbReference type="HOGENOM" id="CLU_053163_1_0_1"/>
<evidence type="ECO:0000259" key="4">
    <source>
        <dbReference type="Pfam" id="PF01370"/>
    </source>
</evidence>
<dbReference type="STRING" id="930992.A0A0C9ZBT7"/>
<evidence type="ECO:0000256" key="3">
    <source>
        <dbReference type="ARBA" id="ARBA00023027"/>
    </source>
</evidence>
<dbReference type="OrthoDB" id="202470at2759"/>
<dbReference type="Gene3D" id="3.40.50.720">
    <property type="entry name" value="NAD(P)-binding Rossmann-like Domain"/>
    <property type="match status" value="1"/>
</dbReference>
<dbReference type="EMBL" id="KN835682">
    <property type="protein sequence ID" value="KIK34955.1"/>
    <property type="molecule type" value="Genomic_DNA"/>
</dbReference>
<dbReference type="AlphaFoldDB" id="A0A0C9ZBT7"/>
<accession>A0A0C9ZBT7</accession>
<feature type="domain" description="NAD-dependent epimerase/dehydratase" evidence="4">
    <location>
        <begin position="3"/>
        <end position="178"/>
    </location>
</feature>